<dbReference type="PROSITE" id="PS00086">
    <property type="entry name" value="CYTOCHROME_P450"/>
    <property type="match status" value="1"/>
</dbReference>
<sequence length="514" mass="57722">MFVGILDCIVLLGGAILLNGYLKRRRTSGLPYPPGPLPLPLIGNVFDIPKRKAWETYAQWAKQYGDLMSIQALGQTAVIVNSAKIARDLLEKRGSIYSDRPVVPALELMKFDFNVFMARYRTSRWKIGRKIAEHSLRQSAAVAYRPMQLRKIHDFLRKLVCYARRFIDPLDSMTAAIIMSLTYGYEIAESHDKFVGQVEGIVQRASAAILPGATLINFLPFLKYLPAWLPGMSFKRDALDHIEETIFTVDAPYSFTQGEIRQGTARPSVILESMKTFSDRTMTNDEEDALKGVAATMYIAGSDTVGCTYDVFLLALVEYPDVQKRAQEEIDLVVGRDRLPDYDDRPRLPYINAVCQELMRWRMVTPLGVVHTTTEDDVYEGYFIPKGSQIWVNAWAMLHDPIAYPDPESFRPERFLTSDGTVIEDPLLNSAFGWGRRICPGRFLADANIWAIVASVLSTFVVGKAKDAQGKEIPVNGEFTDEGIVCQPLPFPCSLVLRDARAGQLVADTKLETE</sequence>
<organism evidence="11 12">
    <name type="scientific">Heterobasidion irregulare (strain TC 32-1)</name>
    <dbReference type="NCBI Taxonomy" id="747525"/>
    <lineage>
        <taxon>Eukaryota</taxon>
        <taxon>Fungi</taxon>
        <taxon>Dikarya</taxon>
        <taxon>Basidiomycota</taxon>
        <taxon>Agaricomycotina</taxon>
        <taxon>Agaricomycetes</taxon>
        <taxon>Russulales</taxon>
        <taxon>Bondarzewiaceae</taxon>
        <taxon>Heterobasidion</taxon>
        <taxon>Heterobasidion annosum species complex</taxon>
    </lineage>
</organism>
<evidence type="ECO:0000256" key="4">
    <source>
        <dbReference type="ARBA" id="ARBA00022617"/>
    </source>
</evidence>
<protein>
    <submittedName>
        <fullName evidence="11">Cytochrome P450 monooxygenase 4</fullName>
    </submittedName>
</protein>
<dbReference type="Pfam" id="PF00067">
    <property type="entry name" value="p450"/>
    <property type="match status" value="1"/>
</dbReference>
<evidence type="ECO:0000256" key="2">
    <source>
        <dbReference type="ARBA" id="ARBA00005179"/>
    </source>
</evidence>
<keyword evidence="5 9" id="KW-0479">Metal-binding</keyword>
<evidence type="ECO:0000256" key="3">
    <source>
        <dbReference type="ARBA" id="ARBA00010617"/>
    </source>
</evidence>
<dbReference type="GO" id="GO:0005506">
    <property type="term" value="F:iron ion binding"/>
    <property type="evidence" value="ECO:0007669"/>
    <property type="project" value="InterPro"/>
</dbReference>
<keyword evidence="6 10" id="KW-0560">Oxidoreductase</keyword>
<proteinExistence type="inferred from homology"/>
<dbReference type="PANTHER" id="PTHR46300">
    <property type="entry name" value="P450, PUTATIVE (EUROFUNG)-RELATED-RELATED"/>
    <property type="match status" value="1"/>
</dbReference>
<dbReference type="PRINTS" id="PR00463">
    <property type="entry name" value="EP450I"/>
</dbReference>
<dbReference type="eggNOG" id="KOG0156">
    <property type="taxonomic scope" value="Eukaryota"/>
</dbReference>
<evidence type="ECO:0000256" key="1">
    <source>
        <dbReference type="ARBA" id="ARBA00001971"/>
    </source>
</evidence>
<dbReference type="InterPro" id="IPR001128">
    <property type="entry name" value="Cyt_P450"/>
</dbReference>
<dbReference type="GeneID" id="20678202"/>
<accession>W4JUM4</accession>
<evidence type="ECO:0000256" key="7">
    <source>
        <dbReference type="ARBA" id="ARBA00023004"/>
    </source>
</evidence>
<evidence type="ECO:0000256" key="6">
    <source>
        <dbReference type="ARBA" id="ARBA00023002"/>
    </source>
</evidence>
<dbReference type="InterPro" id="IPR002401">
    <property type="entry name" value="Cyt_P450_E_grp-I"/>
</dbReference>
<evidence type="ECO:0000256" key="8">
    <source>
        <dbReference type="ARBA" id="ARBA00023033"/>
    </source>
</evidence>
<keyword evidence="8 10" id="KW-0503">Monooxygenase</keyword>
<dbReference type="InterPro" id="IPR036396">
    <property type="entry name" value="Cyt_P450_sf"/>
</dbReference>
<evidence type="ECO:0000256" key="10">
    <source>
        <dbReference type="RuleBase" id="RU000461"/>
    </source>
</evidence>
<comment type="cofactor">
    <cofactor evidence="1 9">
        <name>heme</name>
        <dbReference type="ChEBI" id="CHEBI:30413"/>
    </cofactor>
</comment>
<name>W4JUM4_HETIT</name>
<keyword evidence="12" id="KW-1185">Reference proteome</keyword>
<evidence type="ECO:0000256" key="5">
    <source>
        <dbReference type="ARBA" id="ARBA00022723"/>
    </source>
</evidence>
<feature type="binding site" description="axial binding residue" evidence="9">
    <location>
        <position position="439"/>
    </location>
    <ligand>
        <name>heme</name>
        <dbReference type="ChEBI" id="CHEBI:30413"/>
    </ligand>
    <ligandPart>
        <name>Fe</name>
        <dbReference type="ChEBI" id="CHEBI:18248"/>
    </ligandPart>
</feature>
<evidence type="ECO:0000313" key="11">
    <source>
        <dbReference type="EMBL" id="ETW77258.1"/>
    </source>
</evidence>
<dbReference type="SUPFAM" id="SSF48264">
    <property type="entry name" value="Cytochrome P450"/>
    <property type="match status" value="1"/>
</dbReference>
<dbReference type="GO" id="GO:0020037">
    <property type="term" value="F:heme binding"/>
    <property type="evidence" value="ECO:0007669"/>
    <property type="project" value="InterPro"/>
</dbReference>
<dbReference type="RefSeq" id="XP_009550486.1">
    <property type="nucleotide sequence ID" value="XM_009552191.1"/>
</dbReference>
<dbReference type="AlphaFoldDB" id="W4JUM4"/>
<dbReference type="PANTHER" id="PTHR46300:SF7">
    <property type="entry name" value="P450, PUTATIVE (EUROFUNG)-RELATED"/>
    <property type="match status" value="1"/>
</dbReference>
<dbReference type="OrthoDB" id="2789670at2759"/>
<keyword evidence="7 9" id="KW-0408">Iron</keyword>
<dbReference type="GO" id="GO:0016705">
    <property type="term" value="F:oxidoreductase activity, acting on paired donors, with incorporation or reduction of molecular oxygen"/>
    <property type="evidence" value="ECO:0007669"/>
    <property type="project" value="InterPro"/>
</dbReference>
<evidence type="ECO:0000313" key="12">
    <source>
        <dbReference type="Proteomes" id="UP000030671"/>
    </source>
</evidence>
<evidence type="ECO:0000256" key="9">
    <source>
        <dbReference type="PIRSR" id="PIRSR602401-1"/>
    </source>
</evidence>
<dbReference type="GO" id="GO:0004497">
    <property type="term" value="F:monooxygenase activity"/>
    <property type="evidence" value="ECO:0007669"/>
    <property type="project" value="UniProtKB-KW"/>
</dbReference>
<dbReference type="CDD" id="cd11065">
    <property type="entry name" value="CYP64-like"/>
    <property type="match status" value="1"/>
</dbReference>
<keyword evidence="4 9" id="KW-0349">Heme</keyword>
<dbReference type="KEGG" id="hir:HETIRDRAFT_52060"/>
<comment type="pathway">
    <text evidence="2">Secondary metabolite biosynthesis.</text>
</comment>
<dbReference type="InterPro" id="IPR050364">
    <property type="entry name" value="Cytochrome_P450_fung"/>
</dbReference>
<dbReference type="Gene3D" id="1.10.630.10">
    <property type="entry name" value="Cytochrome P450"/>
    <property type="match status" value="1"/>
</dbReference>
<dbReference type="Proteomes" id="UP000030671">
    <property type="component" value="Unassembled WGS sequence"/>
</dbReference>
<gene>
    <name evidence="11" type="primary">cyp4</name>
    <name evidence="11" type="ORF">HETIRDRAFT_52060</name>
</gene>
<dbReference type="InterPro" id="IPR017972">
    <property type="entry name" value="Cyt_P450_CS"/>
</dbReference>
<dbReference type="InParanoid" id="W4JUM4"/>
<reference evidence="11 12" key="1">
    <citation type="journal article" date="2012" name="New Phytol.">
        <title>Insight into trade-off between wood decay and parasitism from the genome of a fungal forest pathogen.</title>
        <authorList>
            <person name="Olson A."/>
            <person name="Aerts A."/>
            <person name="Asiegbu F."/>
            <person name="Belbahri L."/>
            <person name="Bouzid O."/>
            <person name="Broberg A."/>
            <person name="Canback B."/>
            <person name="Coutinho P.M."/>
            <person name="Cullen D."/>
            <person name="Dalman K."/>
            <person name="Deflorio G."/>
            <person name="van Diepen L.T."/>
            <person name="Dunand C."/>
            <person name="Duplessis S."/>
            <person name="Durling M."/>
            <person name="Gonthier P."/>
            <person name="Grimwood J."/>
            <person name="Fossdal C.G."/>
            <person name="Hansson D."/>
            <person name="Henrissat B."/>
            <person name="Hietala A."/>
            <person name="Himmelstrand K."/>
            <person name="Hoffmeister D."/>
            <person name="Hogberg N."/>
            <person name="James T.Y."/>
            <person name="Karlsson M."/>
            <person name="Kohler A."/>
            <person name="Kues U."/>
            <person name="Lee Y.H."/>
            <person name="Lin Y.C."/>
            <person name="Lind M."/>
            <person name="Lindquist E."/>
            <person name="Lombard V."/>
            <person name="Lucas S."/>
            <person name="Lunden K."/>
            <person name="Morin E."/>
            <person name="Murat C."/>
            <person name="Park J."/>
            <person name="Raffaello T."/>
            <person name="Rouze P."/>
            <person name="Salamov A."/>
            <person name="Schmutz J."/>
            <person name="Solheim H."/>
            <person name="Stahlberg J."/>
            <person name="Velez H."/>
            <person name="de Vries R.P."/>
            <person name="Wiebenga A."/>
            <person name="Woodward S."/>
            <person name="Yakovlev I."/>
            <person name="Garbelotto M."/>
            <person name="Martin F."/>
            <person name="Grigoriev I.V."/>
            <person name="Stenlid J."/>
        </authorList>
    </citation>
    <scope>NUCLEOTIDE SEQUENCE [LARGE SCALE GENOMIC DNA]</scope>
    <source>
        <strain evidence="11 12">TC 32-1</strain>
    </source>
</reference>
<comment type="similarity">
    <text evidence="3 10">Belongs to the cytochrome P450 family.</text>
</comment>
<dbReference type="EMBL" id="KI925463">
    <property type="protein sequence ID" value="ETW77258.1"/>
    <property type="molecule type" value="Genomic_DNA"/>
</dbReference>
<dbReference type="HOGENOM" id="CLU_001570_2_3_1"/>